<proteinExistence type="predicted"/>
<protein>
    <submittedName>
        <fullName evidence="1">Uncharacterized protein</fullName>
    </submittedName>
</protein>
<accession>A0A0F9A4R9</accession>
<dbReference type="EMBL" id="LAZR01044513">
    <property type="protein sequence ID" value="KKL04460.1"/>
    <property type="molecule type" value="Genomic_DNA"/>
</dbReference>
<dbReference type="AlphaFoldDB" id="A0A0F9A4R9"/>
<sequence>DTRLISPDGNDVLWIANNDLTFYDGIRDRIVADAAGTRLYSTGVNASYIACNDVAIYLNDGARARVQVDDNDTYLFSPSGTKWVDVDNSGVALQGDTTITGKTEIVSALEFLKITADEAGAKRYMAWYGSNGTTREAWLGFGSGGNYEFTIFNEKADNHILIKTTGTGTIVLQNLPTSSAGLPTGGLWKSSGYLRIA</sequence>
<gene>
    <name evidence="1" type="ORF">LCGC14_2615820</name>
</gene>
<comment type="caution">
    <text evidence="1">The sequence shown here is derived from an EMBL/GenBank/DDBJ whole genome shotgun (WGS) entry which is preliminary data.</text>
</comment>
<feature type="non-terminal residue" evidence="1">
    <location>
        <position position="1"/>
    </location>
</feature>
<name>A0A0F9A4R9_9ZZZZ</name>
<organism evidence="1">
    <name type="scientific">marine sediment metagenome</name>
    <dbReference type="NCBI Taxonomy" id="412755"/>
    <lineage>
        <taxon>unclassified sequences</taxon>
        <taxon>metagenomes</taxon>
        <taxon>ecological metagenomes</taxon>
    </lineage>
</organism>
<evidence type="ECO:0000313" key="1">
    <source>
        <dbReference type="EMBL" id="KKL04460.1"/>
    </source>
</evidence>
<reference evidence="1" key="1">
    <citation type="journal article" date="2015" name="Nature">
        <title>Complex archaea that bridge the gap between prokaryotes and eukaryotes.</title>
        <authorList>
            <person name="Spang A."/>
            <person name="Saw J.H."/>
            <person name="Jorgensen S.L."/>
            <person name="Zaremba-Niedzwiedzka K."/>
            <person name="Martijn J."/>
            <person name="Lind A.E."/>
            <person name="van Eijk R."/>
            <person name="Schleper C."/>
            <person name="Guy L."/>
            <person name="Ettema T.J."/>
        </authorList>
    </citation>
    <scope>NUCLEOTIDE SEQUENCE</scope>
</reference>